<gene>
    <name evidence="2" type="ORF">g.1692</name>
</gene>
<feature type="non-terminal residue" evidence="2">
    <location>
        <position position="143"/>
    </location>
</feature>
<evidence type="ECO:0000313" key="2">
    <source>
        <dbReference type="EMBL" id="JAT09196.1"/>
    </source>
</evidence>
<dbReference type="EMBL" id="GEBQ01030781">
    <property type="protein sequence ID" value="JAT09196.1"/>
    <property type="molecule type" value="Transcribed_RNA"/>
</dbReference>
<feature type="compositionally biased region" description="Polar residues" evidence="1">
    <location>
        <begin position="31"/>
        <end position="43"/>
    </location>
</feature>
<reference evidence="2" key="1">
    <citation type="submission" date="2015-11" db="EMBL/GenBank/DDBJ databases">
        <title>De novo transcriptome assembly of four potential Pierce s Disease insect vectors from Arizona vineyards.</title>
        <authorList>
            <person name="Tassone E.E."/>
        </authorList>
    </citation>
    <scope>NUCLEOTIDE SEQUENCE</scope>
</reference>
<accession>A0A1B6KCN0</accession>
<protein>
    <submittedName>
        <fullName evidence="2">Uncharacterized protein</fullName>
    </submittedName>
</protein>
<proteinExistence type="predicted"/>
<feature type="region of interest" description="Disordered" evidence="1">
    <location>
        <begin position="31"/>
        <end position="53"/>
    </location>
</feature>
<name>A0A1B6KCN0_9HEMI</name>
<dbReference type="AlphaFoldDB" id="A0A1B6KCN0"/>
<evidence type="ECO:0000256" key="1">
    <source>
        <dbReference type="SAM" id="MobiDB-lite"/>
    </source>
</evidence>
<sequence length="143" mass="16104">MPRLKRFGKRKHTGNVHTRVKIQQNESLDLTSNCETPRPSTEVNIPKESSSSNSKLKYLKMVGQKTDYIKSEMIEGNIIVDLEILSNEIMSFVSCGNCSAKNSIKLYEATEKRQGIVSNLVLLCTVCSSDTSFMTSRRTNTKH</sequence>
<organism evidence="2">
    <name type="scientific">Graphocephala atropunctata</name>
    <dbReference type="NCBI Taxonomy" id="36148"/>
    <lineage>
        <taxon>Eukaryota</taxon>
        <taxon>Metazoa</taxon>
        <taxon>Ecdysozoa</taxon>
        <taxon>Arthropoda</taxon>
        <taxon>Hexapoda</taxon>
        <taxon>Insecta</taxon>
        <taxon>Pterygota</taxon>
        <taxon>Neoptera</taxon>
        <taxon>Paraneoptera</taxon>
        <taxon>Hemiptera</taxon>
        <taxon>Auchenorrhyncha</taxon>
        <taxon>Membracoidea</taxon>
        <taxon>Cicadellidae</taxon>
        <taxon>Cicadellinae</taxon>
        <taxon>Cicadellini</taxon>
        <taxon>Graphocephala</taxon>
    </lineage>
</organism>